<feature type="domain" description="AMP-binding enzyme C-terminal" evidence="2">
    <location>
        <begin position="464"/>
        <end position="537"/>
    </location>
</feature>
<dbReference type="EMBL" id="JAAOAN010000175">
    <property type="protein sequence ID" value="KAF5717944.1"/>
    <property type="molecule type" value="Genomic_DNA"/>
</dbReference>
<evidence type="ECO:0000259" key="1">
    <source>
        <dbReference type="Pfam" id="PF00501"/>
    </source>
</evidence>
<dbReference type="AlphaFoldDB" id="A0A8H6DID8"/>
<gene>
    <name evidence="3" type="ORF">FMUND_5488</name>
</gene>
<dbReference type="InterPro" id="IPR020845">
    <property type="entry name" value="AMP-binding_CS"/>
</dbReference>
<dbReference type="Pfam" id="PF13193">
    <property type="entry name" value="AMP-binding_C"/>
    <property type="match status" value="1"/>
</dbReference>
<organism evidence="3 4">
    <name type="scientific">Fusarium mundagurra</name>
    <dbReference type="NCBI Taxonomy" id="1567541"/>
    <lineage>
        <taxon>Eukaryota</taxon>
        <taxon>Fungi</taxon>
        <taxon>Dikarya</taxon>
        <taxon>Ascomycota</taxon>
        <taxon>Pezizomycotina</taxon>
        <taxon>Sordariomycetes</taxon>
        <taxon>Hypocreomycetidae</taxon>
        <taxon>Hypocreales</taxon>
        <taxon>Nectriaceae</taxon>
        <taxon>Fusarium</taxon>
        <taxon>Fusarium fujikuroi species complex</taxon>
    </lineage>
</organism>
<reference evidence="3 4" key="1">
    <citation type="submission" date="2020-05" db="EMBL/GenBank/DDBJ databases">
        <title>Identification and distribution of gene clusters putatively required for synthesis of sphingolipid metabolism inhibitors in phylogenetically diverse species of the filamentous fungus Fusarium.</title>
        <authorList>
            <person name="Kim H.-S."/>
            <person name="Busman M."/>
            <person name="Brown D.W."/>
            <person name="Divon H."/>
            <person name="Uhlig S."/>
            <person name="Proctor R.H."/>
        </authorList>
    </citation>
    <scope>NUCLEOTIDE SEQUENCE [LARGE SCALE GENOMIC DNA]</scope>
    <source>
        <strain evidence="3 4">NRRL 66235</strain>
    </source>
</reference>
<dbReference type="Gene3D" id="3.40.50.12780">
    <property type="entry name" value="N-terminal domain of ligase-like"/>
    <property type="match status" value="2"/>
</dbReference>
<accession>A0A8H6DID8</accession>
<dbReference type="PROSITE" id="PS00455">
    <property type="entry name" value="AMP_BINDING"/>
    <property type="match status" value="2"/>
</dbReference>
<evidence type="ECO:0000313" key="4">
    <source>
        <dbReference type="Proteomes" id="UP000544331"/>
    </source>
</evidence>
<name>A0A8H6DID8_9HYPO</name>
<feature type="domain" description="AMP-dependent synthetase/ligase" evidence="1">
    <location>
        <begin position="29"/>
        <end position="407"/>
    </location>
</feature>
<dbReference type="InterPro" id="IPR025110">
    <property type="entry name" value="AMP-bd_C"/>
</dbReference>
<dbReference type="GO" id="GO:0016405">
    <property type="term" value="F:CoA-ligase activity"/>
    <property type="evidence" value="ECO:0007669"/>
    <property type="project" value="TreeGrafter"/>
</dbReference>
<keyword evidence="4" id="KW-1185">Reference proteome</keyword>
<dbReference type="OrthoDB" id="6509636at2759"/>
<dbReference type="PANTHER" id="PTHR24096">
    <property type="entry name" value="LONG-CHAIN-FATTY-ACID--COA LIGASE"/>
    <property type="match status" value="1"/>
</dbReference>
<dbReference type="Pfam" id="PF00501">
    <property type="entry name" value="AMP-binding"/>
    <property type="match status" value="1"/>
</dbReference>
<evidence type="ECO:0000259" key="2">
    <source>
        <dbReference type="Pfam" id="PF13193"/>
    </source>
</evidence>
<dbReference type="Gene3D" id="3.30.300.30">
    <property type="match status" value="1"/>
</dbReference>
<dbReference type="InterPro" id="IPR000873">
    <property type="entry name" value="AMP-dep_synth/lig_dom"/>
</dbReference>
<keyword evidence="3" id="KW-0436">Ligase</keyword>
<protein>
    <submittedName>
        <fullName evidence="3">4-coumarate ligase</fullName>
    </submittedName>
</protein>
<proteinExistence type="predicted"/>
<dbReference type="InterPro" id="IPR045851">
    <property type="entry name" value="AMP-bd_C_sf"/>
</dbReference>
<evidence type="ECO:0000313" key="3">
    <source>
        <dbReference type="EMBL" id="KAF5717944.1"/>
    </source>
</evidence>
<dbReference type="SUPFAM" id="SSF56801">
    <property type="entry name" value="Acetyl-CoA synthetase-like"/>
    <property type="match status" value="2"/>
</dbReference>
<dbReference type="InterPro" id="IPR042099">
    <property type="entry name" value="ANL_N_sf"/>
</dbReference>
<dbReference type="PANTHER" id="PTHR24096:SF424">
    <property type="entry name" value="ACETYL-COA SYNTHETASE-LIKE PROTEIN-RELATED"/>
    <property type="match status" value="1"/>
</dbReference>
<dbReference type="Proteomes" id="UP000544331">
    <property type="component" value="Unassembled WGS sequence"/>
</dbReference>
<comment type="caution">
    <text evidence="3">The sequence shown here is derived from an EMBL/GenBank/DDBJ whole genome shotgun (WGS) entry which is preliminary data.</text>
</comment>
<sequence>MPIKSRWSTPTPRISLPSWVFGSEQHGPHNEKIAFVDADDPKNTLTIWEFELYSKRLAVGLRCIGVTPGDRVLVFSENGIFVPCLFFGIIMAGAIYTGASSSSTSLELSYQLKDSGAKVLITSTNLIETAVESARIVGLEKSHIFHQSTRSLQCNNWFHDGVRSWSELLSHAHDAESFQWFEPPNPETAICCLNYSSGTTGRPKGVEVTHFAYVANGEAHLLLHRLQQEAWSGPYRARALCFLPLNHVAAQTTFIVNCPKMGVETYIMRQYSFNDMLSHIEKYQITELMTAPPIISSLVANSVLVGDRLRSVKNVICGTAPLALSLEQRANALFKDNRVVIRQGWGMTELTCLGTMNDPRLAGSPGSVGETAPNSAIKLMNGATEITEANKQGELWYTSPTLMAGYWKNAQATGETIIEQNGIRWLKTGDIAYIDSWGPGANIYLVDRCKEILKVKGFQVAPAELEAILATHPDIIDSGVVGINIHGQDLPRAYVVRRPGACLTAHNIMGWMKSKVASYKRLDGGIVFTDAIPRTQTENYRPSSLPQIRLSSLLPTPTEIKVHFTDCGAKEAVRAFLSYTRSQDLHECLPKAERYAVPGGSGQTKAAAAIHLTLTGIVSIVQPPKGDQYLRLNGLIAEAKQKSPFYSDLYRDMAATGQLTPREVPLIDHSKYWAAYHDSERSVMTSCQIDGVLMKTGGTTGTPKFTSYSQIELLRTASLLADGLLHAGLRAGDRVANLFYAGDLYGSFLLHILSVISLPIPAIQIPIGGLMAPDVTAELLRTCHATAVLSTITSLVRLASYCRPKQERFLSVTAVMFGGEPMFDDQVTAVAYLFPNATIRSCIYGSIDAGVVAVSAGSPDPAEHIVLSAAAIVEILVDQDGELAPTEQPNIPGTLVVTNLIRDLTPVIRYPTGDRAEWVDKSAGVFRLLGRNNHAVRLGPVSLDISHLRQLARAVLKTVAIEAFQVVVTRQDSKDAMEIMINTAEPPPAASGNAIIEMLNEHRPMLKKHIEMGLVAPAKVCFKSICDMKANPRSGKLPEIIDLRLSTA</sequence>